<dbReference type="RefSeq" id="WP_222160017.1">
    <property type="nucleotide sequence ID" value="NZ_CP081864.1"/>
</dbReference>
<evidence type="ECO:0008006" key="3">
    <source>
        <dbReference type="Google" id="ProtNLM"/>
    </source>
</evidence>
<sequence length="109" mass="13306">MTALTGYISAHFLILTLWDIDMDRKNVFLQYKSCAARSLKKINAKRKSDSVYLMMTHVYKEKINCLRDKYDLYFYFTGRDKQHSQFIFYSICRLREKRKRFGCHTMRFF</sequence>
<reference evidence="1 2" key="1">
    <citation type="submission" date="2021-08" db="EMBL/GenBank/DDBJ databases">
        <title>Culture and genomic analysis of Symbiopectobacterium purcellii sp. nov. gen. nov., isolated from the leafhopper Empoasca decipiens.</title>
        <authorList>
            <person name="Nadal-Jimenez P."/>
            <person name="Siozios S."/>
            <person name="Halliday N."/>
            <person name="Camara M."/>
            <person name="Hurst G.D.D."/>
        </authorList>
    </citation>
    <scope>NUCLEOTIDE SEQUENCE [LARGE SCALE GENOMIC DNA]</scope>
    <source>
        <strain evidence="1 2">SyEd1</strain>
    </source>
</reference>
<accession>A0ABX9AT87</accession>
<dbReference type="EMBL" id="CP081864">
    <property type="protein sequence ID" value="QZN97005.1"/>
    <property type="molecule type" value="Genomic_DNA"/>
</dbReference>
<keyword evidence="2" id="KW-1185">Reference proteome</keyword>
<evidence type="ECO:0000313" key="2">
    <source>
        <dbReference type="Proteomes" id="UP000825886"/>
    </source>
</evidence>
<gene>
    <name evidence="1" type="ORF">K6K13_06345</name>
</gene>
<organism evidence="1 2">
    <name type="scientific">Symbiopectobacterium purcellii</name>
    <dbReference type="NCBI Taxonomy" id="2871826"/>
    <lineage>
        <taxon>Bacteria</taxon>
        <taxon>Pseudomonadati</taxon>
        <taxon>Pseudomonadota</taxon>
        <taxon>Gammaproteobacteria</taxon>
        <taxon>Enterobacterales</taxon>
        <taxon>Enterobacteriaceae</taxon>
    </lineage>
</organism>
<evidence type="ECO:0000313" key="1">
    <source>
        <dbReference type="EMBL" id="QZN97005.1"/>
    </source>
</evidence>
<protein>
    <recommendedName>
        <fullName evidence="3">Tyr recombinase domain-containing protein</fullName>
    </recommendedName>
</protein>
<dbReference type="Proteomes" id="UP000825886">
    <property type="component" value="Chromosome"/>
</dbReference>
<proteinExistence type="predicted"/>
<name>A0ABX9AT87_9ENTR</name>